<keyword evidence="2 5" id="KW-0547">Nucleotide-binding</keyword>
<dbReference type="AlphaFoldDB" id="A0A516GET0"/>
<dbReference type="Proteomes" id="UP000315395">
    <property type="component" value="Chromosome"/>
</dbReference>
<dbReference type="KEGG" id="orz:FNH13_18310"/>
<dbReference type="InterPro" id="IPR011793">
    <property type="entry name" value="YbdK"/>
</dbReference>
<evidence type="ECO:0000256" key="5">
    <source>
        <dbReference type="HAMAP-Rule" id="MF_01609"/>
    </source>
</evidence>
<comment type="function">
    <text evidence="5">ATP-dependent carboxylate-amine ligase which exhibits weak glutamate--cysteine ligase activity.</text>
</comment>
<dbReference type="Gene3D" id="3.30.590.20">
    <property type="match status" value="1"/>
</dbReference>
<comment type="catalytic activity">
    <reaction evidence="4 5">
        <text>L-cysteine + L-glutamate + ATP = gamma-L-glutamyl-L-cysteine + ADP + phosphate + H(+)</text>
        <dbReference type="Rhea" id="RHEA:13285"/>
        <dbReference type="ChEBI" id="CHEBI:15378"/>
        <dbReference type="ChEBI" id="CHEBI:29985"/>
        <dbReference type="ChEBI" id="CHEBI:30616"/>
        <dbReference type="ChEBI" id="CHEBI:35235"/>
        <dbReference type="ChEBI" id="CHEBI:43474"/>
        <dbReference type="ChEBI" id="CHEBI:58173"/>
        <dbReference type="ChEBI" id="CHEBI:456216"/>
        <dbReference type="EC" id="6.3.2.2"/>
    </reaction>
</comment>
<dbReference type="GO" id="GO:0004357">
    <property type="term" value="F:glutamate-cysteine ligase activity"/>
    <property type="evidence" value="ECO:0007669"/>
    <property type="project" value="UniProtKB-EC"/>
</dbReference>
<proteinExistence type="inferred from homology"/>
<dbReference type="GO" id="GO:0005524">
    <property type="term" value="F:ATP binding"/>
    <property type="evidence" value="ECO:0007669"/>
    <property type="project" value="UniProtKB-KW"/>
</dbReference>
<dbReference type="EC" id="6.3.2.2" evidence="5"/>
<dbReference type="NCBIfam" id="NF010041">
    <property type="entry name" value="PRK13517.1-1"/>
    <property type="match status" value="1"/>
</dbReference>
<dbReference type="HAMAP" id="MF_01609">
    <property type="entry name" value="Glu_cys_ligase_2"/>
    <property type="match status" value="1"/>
</dbReference>
<evidence type="ECO:0000256" key="2">
    <source>
        <dbReference type="ARBA" id="ARBA00022741"/>
    </source>
</evidence>
<evidence type="ECO:0000256" key="4">
    <source>
        <dbReference type="ARBA" id="ARBA00048819"/>
    </source>
</evidence>
<keyword evidence="7" id="KW-1185">Reference proteome</keyword>
<sequence length="372" mass="40371">MRTVGVEEELLLVDIRDGRPRSVQGQVLLRAALDGPGVSAHGVAGAVEGEFQQEQLETQTPPVSDMSELEDQVRHWRGKASEAARRADCRIAALASSPLPVGTGPTPTAGERYAWIQQQYQRIARQQLSCGLHVHVAIDSAEEGVGVLDRIRGWLPVLLALSTNSPFAHGEDTGFHSWRSQMMGAWPSGGPTPLFGSLTAYRQLVREMTATGVLLDEGMLYFDARLSHHYPTVEIRTTDACSRLADTVLVAALARAMVETAAREWASGEPAPQTPTHLLTLATFQASRQGMTADLLDPLTSRPLAAWDVLESLLDRLRPALEASGDLTRVTAALDTIRTEGTGSERQRATFERTGQLVDVVAQAVRLTAEQE</sequence>
<evidence type="ECO:0000313" key="6">
    <source>
        <dbReference type="EMBL" id="QDO90037.1"/>
    </source>
</evidence>
<protein>
    <recommendedName>
        <fullName evidence="5">Putative glutamate--cysteine ligase 2</fullName>
        <ecNumber evidence="5">6.3.2.2</ecNumber>
    </recommendedName>
    <alternativeName>
        <fullName evidence="5">Gamma-glutamylcysteine synthetase 2</fullName>
        <shortName evidence="5">GCS 2</shortName>
        <shortName evidence="5">Gamma-GCS 2</shortName>
    </alternativeName>
</protein>
<keyword evidence="3 5" id="KW-0067">ATP-binding</keyword>
<dbReference type="EMBL" id="CP041616">
    <property type="protein sequence ID" value="QDO90037.1"/>
    <property type="molecule type" value="Genomic_DNA"/>
</dbReference>
<gene>
    <name evidence="6" type="ORF">FNH13_18310</name>
</gene>
<reference evidence="6 7" key="1">
    <citation type="submission" date="2019-07" db="EMBL/GenBank/DDBJ databases">
        <title>complete genome sequencing of Ornithinimicrobium sp. H23M54.</title>
        <authorList>
            <person name="Bae J.-W."/>
            <person name="Lee S.-Y."/>
        </authorList>
    </citation>
    <scope>NUCLEOTIDE SEQUENCE [LARGE SCALE GENOMIC DNA]</scope>
    <source>
        <strain evidence="6 7">H23M54</strain>
    </source>
</reference>
<evidence type="ECO:0000256" key="3">
    <source>
        <dbReference type="ARBA" id="ARBA00022840"/>
    </source>
</evidence>
<dbReference type="InterPro" id="IPR006336">
    <property type="entry name" value="GCS2"/>
</dbReference>
<dbReference type="OrthoDB" id="9803842at2"/>
<dbReference type="InterPro" id="IPR014746">
    <property type="entry name" value="Gln_synth/guanido_kin_cat_dom"/>
</dbReference>
<organism evidence="6 7">
    <name type="scientific">Ornithinimicrobium ciconiae</name>
    <dbReference type="NCBI Taxonomy" id="2594265"/>
    <lineage>
        <taxon>Bacteria</taxon>
        <taxon>Bacillati</taxon>
        <taxon>Actinomycetota</taxon>
        <taxon>Actinomycetes</taxon>
        <taxon>Micrococcales</taxon>
        <taxon>Ornithinimicrobiaceae</taxon>
        <taxon>Ornithinimicrobium</taxon>
    </lineage>
</organism>
<evidence type="ECO:0000313" key="7">
    <source>
        <dbReference type="Proteomes" id="UP000315395"/>
    </source>
</evidence>
<dbReference type="NCBIfam" id="TIGR02050">
    <property type="entry name" value="gshA_cyan_rel"/>
    <property type="match status" value="1"/>
</dbReference>
<dbReference type="PANTHER" id="PTHR36510">
    <property type="entry name" value="GLUTAMATE--CYSTEINE LIGASE 2-RELATED"/>
    <property type="match status" value="1"/>
</dbReference>
<dbReference type="Pfam" id="PF04107">
    <property type="entry name" value="GCS2"/>
    <property type="match status" value="1"/>
</dbReference>
<dbReference type="PANTHER" id="PTHR36510:SF1">
    <property type="entry name" value="GLUTAMATE--CYSTEINE LIGASE 2-RELATED"/>
    <property type="match status" value="1"/>
</dbReference>
<dbReference type="RefSeq" id="WP_143784759.1">
    <property type="nucleotide sequence ID" value="NZ_CP041616.1"/>
</dbReference>
<dbReference type="InterPro" id="IPR050141">
    <property type="entry name" value="GCL_type2/YbdK_subfam"/>
</dbReference>
<evidence type="ECO:0000256" key="1">
    <source>
        <dbReference type="ARBA" id="ARBA00022598"/>
    </source>
</evidence>
<name>A0A516GET0_9MICO</name>
<accession>A0A516GET0</accession>
<dbReference type="GO" id="GO:0042398">
    <property type="term" value="P:modified amino acid biosynthetic process"/>
    <property type="evidence" value="ECO:0007669"/>
    <property type="project" value="InterPro"/>
</dbReference>
<keyword evidence="1 5" id="KW-0436">Ligase</keyword>
<comment type="similarity">
    <text evidence="5">Belongs to the glutamate--cysteine ligase type 2 family. YbdK subfamily.</text>
</comment>
<dbReference type="SUPFAM" id="SSF55931">
    <property type="entry name" value="Glutamine synthetase/guanido kinase"/>
    <property type="match status" value="1"/>
</dbReference>